<keyword evidence="3" id="KW-0238">DNA-binding</keyword>
<evidence type="ECO:0000259" key="7">
    <source>
        <dbReference type="Pfam" id="PF08493"/>
    </source>
</evidence>
<evidence type="ECO:0000256" key="5">
    <source>
        <dbReference type="ARBA" id="ARBA00023242"/>
    </source>
</evidence>
<dbReference type="GO" id="GO:0006355">
    <property type="term" value="P:regulation of DNA-templated transcription"/>
    <property type="evidence" value="ECO:0007669"/>
    <property type="project" value="InterPro"/>
</dbReference>
<feature type="compositionally biased region" description="Basic and acidic residues" evidence="6">
    <location>
        <begin position="112"/>
        <end position="121"/>
    </location>
</feature>
<dbReference type="OrthoDB" id="2740448at2759"/>
<reference evidence="8" key="1">
    <citation type="journal article" date="2020" name="Stud. Mycol.">
        <title>101 Dothideomycetes genomes: a test case for predicting lifestyles and emergence of pathogens.</title>
        <authorList>
            <person name="Haridas S."/>
            <person name="Albert R."/>
            <person name="Binder M."/>
            <person name="Bloem J."/>
            <person name="Labutti K."/>
            <person name="Salamov A."/>
            <person name="Andreopoulos B."/>
            <person name="Baker S."/>
            <person name="Barry K."/>
            <person name="Bills G."/>
            <person name="Bluhm B."/>
            <person name="Cannon C."/>
            <person name="Castanera R."/>
            <person name="Culley D."/>
            <person name="Daum C."/>
            <person name="Ezra D."/>
            <person name="Gonzalez J."/>
            <person name="Henrissat B."/>
            <person name="Kuo A."/>
            <person name="Liang C."/>
            <person name="Lipzen A."/>
            <person name="Lutzoni F."/>
            <person name="Magnuson J."/>
            <person name="Mondo S."/>
            <person name="Nolan M."/>
            <person name="Ohm R."/>
            <person name="Pangilinan J."/>
            <person name="Park H.-J."/>
            <person name="Ramirez L."/>
            <person name="Alfaro M."/>
            <person name="Sun H."/>
            <person name="Tritt A."/>
            <person name="Yoshinaga Y."/>
            <person name="Zwiers L.-H."/>
            <person name="Turgeon B."/>
            <person name="Goodwin S."/>
            <person name="Spatafora J."/>
            <person name="Crous P."/>
            <person name="Grigoriev I."/>
        </authorList>
    </citation>
    <scope>NUCLEOTIDE SEQUENCE</scope>
    <source>
        <strain evidence="8">Tuck. ex Michener</strain>
    </source>
</reference>
<feature type="region of interest" description="Disordered" evidence="6">
    <location>
        <begin position="104"/>
        <end position="133"/>
    </location>
</feature>
<keyword evidence="1" id="KW-0479">Metal-binding</keyword>
<dbReference type="GO" id="GO:0045122">
    <property type="term" value="P:aflatoxin biosynthetic process"/>
    <property type="evidence" value="ECO:0007669"/>
    <property type="project" value="InterPro"/>
</dbReference>
<feature type="domain" description="Aflatoxin regulatory protein" evidence="7">
    <location>
        <begin position="119"/>
        <end position="188"/>
    </location>
</feature>
<proteinExistence type="predicted"/>
<accession>A0A6A6GV61</accession>
<dbReference type="GO" id="GO:0003677">
    <property type="term" value="F:DNA binding"/>
    <property type="evidence" value="ECO:0007669"/>
    <property type="project" value="UniProtKB-KW"/>
</dbReference>
<dbReference type="EMBL" id="ML991856">
    <property type="protein sequence ID" value="KAF2229686.1"/>
    <property type="molecule type" value="Genomic_DNA"/>
</dbReference>
<evidence type="ECO:0000313" key="8">
    <source>
        <dbReference type="EMBL" id="KAF2229686.1"/>
    </source>
</evidence>
<evidence type="ECO:0000256" key="3">
    <source>
        <dbReference type="ARBA" id="ARBA00023125"/>
    </source>
</evidence>
<dbReference type="GO" id="GO:0005634">
    <property type="term" value="C:nucleus"/>
    <property type="evidence" value="ECO:0007669"/>
    <property type="project" value="InterPro"/>
</dbReference>
<keyword evidence="5" id="KW-0539">Nucleus</keyword>
<dbReference type="GO" id="GO:0046872">
    <property type="term" value="F:metal ion binding"/>
    <property type="evidence" value="ECO:0007669"/>
    <property type="project" value="UniProtKB-KW"/>
</dbReference>
<keyword evidence="9" id="KW-1185">Reference proteome</keyword>
<keyword evidence="2" id="KW-0805">Transcription regulation</keyword>
<gene>
    <name evidence="8" type="ORF">EV356DRAFT_570915</name>
</gene>
<name>A0A6A6GV61_VIRVR</name>
<dbReference type="InterPro" id="IPR013700">
    <property type="entry name" value="AflR"/>
</dbReference>
<dbReference type="Pfam" id="PF08493">
    <property type="entry name" value="AflR"/>
    <property type="match status" value="1"/>
</dbReference>
<organism evidence="8 9">
    <name type="scientific">Viridothelium virens</name>
    <name type="common">Speckled blister lichen</name>
    <name type="synonym">Trypethelium virens</name>
    <dbReference type="NCBI Taxonomy" id="1048519"/>
    <lineage>
        <taxon>Eukaryota</taxon>
        <taxon>Fungi</taxon>
        <taxon>Dikarya</taxon>
        <taxon>Ascomycota</taxon>
        <taxon>Pezizomycotina</taxon>
        <taxon>Dothideomycetes</taxon>
        <taxon>Dothideomycetes incertae sedis</taxon>
        <taxon>Trypetheliales</taxon>
        <taxon>Trypetheliaceae</taxon>
        <taxon>Viridothelium</taxon>
    </lineage>
</organism>
<evidence type="ECO:0000256" key="6">
    <source>
        <dbReference type="SAM" id="MobiDB-lite"/>
    </source>
</evidence>
<evidence type="ECO:0000256" key="4">
    <source>
        <dbReference type="ARBA" id="ARBA00023163"/>
    </source>
</evidence>
<dbReference type="Proteomes" id="UP000800092">
    <property type="component" value="Unassembled WGS sequence"/>
</dbReference>
<evidence type="ECO:0000313" key="9">
    <source>
        <dbReference type="Proteomes" id="UP000800092"/>
    </source>
</evidence>
<evidence type="ECO:0000256" key="1">
    <source>
        <dbReference type="ARBA" id="ARBA00022723"/>
    </source>
</evidence>
<sequence>MADVVLQLAFMEGPHPGDPQDLNNYWAQHLTADLDFDLENDSDFQAFLESPSYSTSSPVQGRATRLQDFASSLTADTEELTTRGSNGHLSRLMFDQNNLIYGNRAPSTTRDSTIRQGHEESFGPSKPNDSGARSIDSVLMTNREALQLVSSILQNASSTSSQLQLLLTVICSKAAAWYRAIARNSLEPNASVRFYQAIHDPSRPSKASSEELVERVRHQPIKFGTYSFDSALETKIRVMVVLNELQNATKLFANLSEHVTNSGFATSISNAAPASGPIDSGTDHNRAAGPSFGVGLEEGSCTEEATRRRLKEFLSMQLDAVKAEPRGGSIHLKFLE</sequence>
<evidence type="ECO:0000256" key="2">
    <source>
        <dbReference type="ARBA" id="ARBA00023015"/>
    </source>
</evidence>
<dbReference type="AlphaFoldDB" id="A0A6A6GV61"/>
<keyword evidence="4" id="KW-0804">Transcription</keyword>
<protein>
    <recommendedName>
        <fullName evidence="7">Aflatoxin regulatory protein domain-containing protein</fullName>
    </recommendedName>
</protein>